<evidence type="ECO:0000256" key="10">
    <source>
        <dbReference type="ARBA" id="ARBA00025198"/>
    </source>
</evidence>
<evidence type="ECO:0000313" key="16">
    <source>
        <dbReference type="EMBL" id="TGD44458.1"/>
    </source>
</evidence>
<dbReference type="NCBIfam" id="NF009988">
    <property type="entry name" value="PRK13454.1"/>
    <property type="match status" value="1"/>
</dbReference>
<dbReference type="CDD" id="cd06503">
    <property type="entry name" value="ATP-synt_Fo_b"/>
    <property type="match status" value="1"/>
</dbReference>
<evidence type="ECO:0000256" key="4">
    <source>
        <dbReference type="ARBA" id="ARBA00022692"/>
    </source>
</evidence>
<evidence type="ECO:0000256" key="6">
    <source>
        <dbReference type="ARBA" id="ARBA00022989"/>
    </source>
</evidence>
<evidence type="ECO:0000256" key="5">
    <source>
        <dbReference type="ARBA" id="ARBA00022781"/>
    </source>
</evidence>
<keyword evidence="13" id="KW-1003">Cell membrane</keyword>
<evidence type="ECO:0000256" key="12">
    <source>
        <dbReference type="ARBA" id="ARBA00037847"/>
    </source>
</evidence>
<comment type="function">
    <text evidence="10 13">F(1)F(0) ATP synthase produces ATP from ADP in the presence of a proton or sodium gradient. F-type ATPases consist of two structural domains, F(1) containing the extramembraneous catalytic core and F(0) containing the membrane proton channel, linked together by a central stalk and a peripheral stalk. During catalysis, ATP synthesis in the catalytic domain of F(1) is coupled via a rotary mechanism of the central stalk subunits to proton translocation.</text>
</comment>
<accession>A0ABY2KP68</accession>
<sequence>MATETLADGMVQGGAAVGSCLGLDGSAIGMPQLCTDWMPNQIFWLLVALIAIYFFLSRIGLPRIGAVLAERQGTITNDLAAAEEMKLQAVAAERAYVEALERARADANKIVAEAKAEIQKDLDVALAKADAEISAKAAVSEARIADIRAGAVDAVTQVAKDTAKELVAALGGSPDARAVTAAVSARLKG</sequence>
<protein>
    <recommendedName>
        <fullName evidence="13">ATP synthase subunit b</fullName>
    </recommendedName>
    <alternativeName>
        <fullName evidence="13">ATP synthase F(0) sector subunit b</fullName>
    </alternativeName>
    <alternativeName>
        <fullName evidence="13">ATPase subunit I</fullName>
    </alternativeName>
    <alternativeName>
        <fullName evidence="13">F-type ATPase subunit b</fullName>
        <shortName evidence="13">F-ATPase subunit b</shortName>
    </alternativeName>
</protein>
<feature type="transmembrane region" description="Helical" evidence="13">
    <location>
        <begin position="42"/>
        <end position="61"/>
    </location>
</feature>
<evidence type="ECO:0000256" key="8">
    <source>
        <dbReference type="ARBA" id="ARBA00023136"/>
    </source>
</evidence>
<evidence type="ECO:0000256" key="3">
    <source>
        <dbReference type="ARBA" id="ARBA00022547"/>
    </source>
</evidence>
<dbReference type="HAMAP" id="MF_01398">
    <property type="entry name" value="ATP_synth_b_bprime"/>
    <property type="match status" value="1"/>
</dbReference>
<proteinExistence type="inferred from homology"/>
<keyword evidence="2 13" id="KW-0813">Transport</keyword>
<comment type="similarity">
    <text evidence="1 13 14">Belongs to the ATPase B chain family.</text>
</comment>
<evidence type="ECO:0000256" key="7">
    <source>
        <dbReference type="ARBA" id="ARBA00023065"/>
    </source>
</evidence>
<evidence type="ECO:0000256" key="11">
    <source>
        <dbReference type="ARBA" id="ARBA00025614"/>
    </source>
</evidence>
<keyword evidence="3 13" id="KW-0138">CF(0)</keyword>
<comment type="subcellular location">
    <subcellularLocation>
        <location evidence="13">Cell membrane</location>
        <topology evidence="13">Single-pass membrane protein</topology>
    </subcellularLocation>
    <subcellularLocation>
        <location evidence="12">Endomembrane system</location>
        <topology evidence="12">Single-pass membrane protein</topology>
    </subcellularLocation>
</comment>
<dbReference type="InterPro" id="IPR002146">
    <property type="entry name" value="ATP_synth_b/b'su_bac/chlpt"/>
</dbReference>
<evidence type="ECO:0000256" key="1">
    <source>
        <dbReference type="ARBA" id="ARBA00005513"/>
    </source>
</evidence>
<keyword evidence="7 13" id="KW-0406">Ion transport</keyword>
<dbReference type="Gene3D" id="6.10.250.1580">
    <property type="match status" value="1"/>
</dbReference>
<name>A0ABY2KP68_9RHOB</name>
<dbReference type="EMBL" id="RPEM01000003">
    <property type="protein sequence ID" value="TGD44458.1"/>
    <property type="molecule type" value="Genomic_DNA"/>
</dbReference>
<keyword evidence="5 13" id="KW-0375">Hydrogen ion transport</keyword>
<evidence type="ECO:0000313" key="17">
    <source>
        <dbReference type="Proteomes" id="UP000297741"/>
    </source>
</evidence>
<comment type="subunit">
    <text evidence="13">F-type ATPases have 2 components, F(1) - the catalytic core - and F(0) - the membrane proton channel. F(1) has five subunits: alpha(3), beta(3), gamma(1), delta(1), epsilon(1). F(0) has three main subunits: a(1), b(2) and c(10-14). The alpha and beta chains form an alternating ring which encloses part of the gamma chain. F(1) is attached to F(0) by a central stalk formed by the gamma and epsilon chains, while a peripheral stalk is formed by the delta and b chains.</text>
</comment>
<keyword evidence="17" id="KW-1185">Reference proteome</keyword>
<evidence type="ECO:0000256" key="15">
    <source>
        <dbReference type="SAM" id="Coils"/>
    </source>
</evidence>
<dbReference type="PANTHER" id="PTHR33445:SF1">
    <property type="entry name" value="ATP SYNTHASE SUBUNIT B"/>
    <property type="match status" value="1"/>
</dbReference>
<keyword evidence="4 13" id="KW-0812">Transmembrane</keyword>
<gene>
    <name evidence="13" type="primary">atpF</name>
    <name evidence="16" type="ORF">EEB11_06740</name>
</gene>
<dbReference type="Pfam" id="PF00430">
    <property type="entry name" value="ATP-synt_B"/>
    <property type="match status" value="1"/>
</dbReference>
<keyword evidence="15" id="KW-0175">Coiled coil</keyword>
<evidence type="ECO:0000256" key="14">
    <source>
        <dbReference type="RuleBase" id="RU003848"/>
    </source>
</evidence>
<evidence type="ECO:0000256" key="13">
    <source>
        <dbReference type="HAMAP-Rule" id="MF_01398"/>
    </source>
</evidence>
<comment type="caution">
    <text evidence="16">The sequence shown here is derived from an EMBL/GenBank/DDBJ whole genome shotgun (WGS) entry which is preliminary data.</text>
</comment>
<keyword evidence="6 13" id="KW-1133">Transmembrane helix</keyword>
<dbReference type="InterPro" id="IPR050059">
    <property type="entry name" value="ATP_synthase_B_chain"/>
</dbReference>
<keyword evidence="8 13" id="KW-0472">Membrane</keyword>
<evidence type="ECO:0000256" key="9">
    <source>
        <dbReference type="ARBA" id="ARBA00023310"/>
    </source>
</evidence>
<reference evidence="16 17" key="1">
    <citation type="submission" date="2018-11" db="EMBL/GenBank/DDBJ databases">
        <title>Tabrizicola sp. isolated from sediment of alpine lake.</title>
        <authorList>
            <person name="Liu Z."/>
        </authorList>
    </citation>
    <scope>NUCLEOTIDE SEQUENCE [LARGE SCALE GENOMIC DNA]</scope>
    <source>
        <strain evidence="16 17">DRYC-M-16</strain>
    </source>
</reference>
<keyword evidence="9 13" id="KW-0066">ATP synthesis</keyword>
<dbReference type="Proteomes" id="UP000297741">
    <property type="component" value="Unassembled WGS sequence"/>
</dbReference>
<dbReference type="PANTHER" id="PTHR33445">
    <property type="entry name" value="ATP SYNTHASE SUBUNIT B', CHLOROPLASTIC"/>
    <property type="match status" value="1"/>
</dbReference>
<feature type="coiled-coil region" evidence="15">
    <location>
        <begin position="82"/>
        <end position="117"/>
    </location>
</feature>
<comment type="function">
    <text evidence="11">Component of the F(0) channel, it forms part of the peripheral stalk, linking F(1) to F(0). The b'-subunit is a diverged and duplicated form of b found in plants and photosynthetic bacteria.</text>
</comment>
<evidence type="ECO:0000256" key="2">
    <source>
        <dbReference type="ARBA" id="ARBA00022448"/>
    </source>
</evidence>
<organism evidence="16 17">
    <name type="scientific">Pseudotabrizicola sediminis</name>
    <dbReference type="NCBI Taxonomy" id="2486418"/>
    <lineage>
        <taxon>Bacteria</taxon>
        <taxon>Pseudomonadati</taxon>
        <taxon>Pseudomonadota</taxon>
        <taxon>Alphaproteobacteria</taxon>
        <taxon>Rhodobacterales</taxon>
        <taxon>Paracoccaceae</taxon>
        <taxon>Pseudotabrizicola</taxon>
    </lineage>
</organism>